<dbReference type="Proteomes" id="UP000790709">
    <property type="component" value="Unassembled WGS sequence"/>
</dbReference>
<protein>
    <submittedName>
        <fullName evidence="1">Uncharacterized protein</fullName>
    </submittedName>
</protein>
<gene>
    <name evidence="1" type="ORF">BV22DRAFT_1028999</name>
</gene>
<sequence length="146" mass="15465">MATISVTPAIGVKTIYLPPSDPSFPALALRVTSLVDSYMLWVGVTDESVDSVDNAPLSGSLCKDWACAMPAAPNSTVLGPATSLFRSSSSDVALSMAQRLARRFRKQIFLSIDVPSTFQTTGEGSRLLLDAEKGIIDALKAVEIST</sequence>
<accession>A0ACB8BXP4</accession>
<reference evidence="1" key="1">
    <citation type="journal article" date="2021" name="New Phytol.">
        <title>Evolutionary innovations through gain and loss of genes in the ectomycorrhizal Boletales.</title>
        <authorList>
            <person name="Wu G."/>
            <person name="Miyauchi S."/>
            <person name="Morin E."/>
            <person name="Kuo A."/>
            <person name="Drula E."/>
            <person name="Varga T."/>
            <person name="Kohler A."/>
            <person name="Feng B."/>
            <person name="Cao Y."/>
            <person name="Lipzen A."/>
            <person name="Daum C."/>
            <person name="Hundley H."/>
            <person name="Pangilinan J."/>
            <person name="Johnson J."/>
            <person name="Barry K."/>
            <person name="LaButti K."/>
            <person name="Ng V."/>
            <person name="Ahrendt S."/>
            <person name="Min B."/>
            <person name="Choi I.G."/>
            <person name="Park H."/>
            <person name="Plett J.M."/>
            <person name="Magnuson J."/>
            <person name="Spatafora J.W."/>
            <person name="Nagy L.G."/>
            <person name="Henrissat B."/>
            <person name="Grigoriev I.V."/>
            <person name="Yang Z.L."/>
            <person name="Xu J."/>
            <person name="Martin F.M."/>
        </authorList>
    </citation>
    <scope>NUCLEOTIDE SEQUENCE</scope>
    <source>
        <strain evidence="1">KUC20120723A-06</strain>
    </source>
</reference>
<proteinExistence type="predicted"/>
<evidence type="ECO:0000313" key="1">
    <source>
        <dbReference type="EMBL" id="KAH7929821.1"/>
    </source>
</evidence>
<keyword evidence="2" id="KW-1185">Reference proteome</keyword>
<name>A0ACB8BXP4_9AGAM</name>
<dbReference type="EMBL" id="MU266337">
    <property type="protein sequence ID" value="KAH7929821.1"/>
    <property type="molecule type" value="Genomic_DNA"/>
</dbReference>
<organism evidence="1 2">
    <name type="scientific">Leucogyrophana mollusca</name>
    <dbReference type="NCBI Taxonomy" id="85980"/>
    <lineage>
        <taxon>Eukaryota</taxon>
        <taxon>Fungi</taxon>
        <taxon>Dikarya</taxon>
        <taxon>Basidiomycota</taxon>
        <taxon>Agaricomycotina</taxon>
        <taxon>Agaricomycetes</taxon>
        <taxon>Agaricomycetidae</taxon>
        <taxon>Boletales</taxon>
        <taxon>Boletales incertae sedis</taxon>
        <taxon>Leucogyrophana</taxon>
    </lineage>
</organism>
<comment type="caution">
    <text evidence="1">The sequence shown here is derived from an EMBL/GenBank/DDBJ whole genome shotgun (WGS) entry which is preliminary data.</text>
</comment>
<evidence type="ECO:0000313" key="2">
    <source>
        <dbReference type="Proteomes" id="UP000790709"/>
    </source>
</evidence>